<keyword evidence="4" id="KW-1185">Reference proteome</keyword>
<dbReference type="AlphaFoldDB" id="A0ABD2USV1"/>
<protein>
    <submittedName>
        <fullName evidence="3">Uncharacterized protein</fullName>
    </submittedName>
</protein>
<reference evidence="3 4" key="1">
    <citation type="submission" date="2024-05" db="EMBL/GenBank/DDBJ databases">
        <title>De novo assembly of an allotetraploid wild potato.</title>
        <authorList>
            <person name="Hosaka A.J."/>
        </authorList>
    </citation>
    <scope>NUCLEOTIDE SEQUENCE [LARGE SCALE GENOMIC DNA]</scope>
    <source>
        <tissue evidence="3">Young leaves</tissue>
    </source>
</reference>
<organism evidence="3 4">
    <name type="scientific">Solanum stoloniferum</name>
    <dbReference type="NCBI Taxonomy" id="62892"/>
    <lineage>
        <taxon>Eukaryota</taxon>
        <taxon>Viridiplantae</taxon>
        <taxon>Streptophyta</taxon>
        <taxon>Embryophyta</taxon>
        <taxon>Tracheophyta</taxon>
        <taxon>Spermatophyta</taxon>
        <taxon>Magnoliopsida</taxon>
        <taxon>eudicotyledons</taxon>
        <taxon>Gunneridae</taxon>
        <taxon>Pentapetalae</taxon>
        <taxon>asterids</taxon>
        <taxon>lamiids</taxon>
        <taxon>Solanales</taxon>
        <taxon>Solanaceae</taxon>
        <taxon>Solanoideae</taxon>
        <taxon>Solaneae</taxon>
        <taxon>Solanum</taxon>
    </lineage>
</organism>
<comment type="caution">
    <text evidence="3">The sequence shown here is derived from an EMBL/GenBank/DDBJ whole genome shotgun (WGS) entry which is preliminary data.</text>
</comment>
<feature type="non-terminal residue" evidence="3">
    <location>
        <position position="1"/>
    </location>
</feature>
<feature type="compositionally biased region" description="Polar residues" evidence="1">
    <location>
        <begin position="1"/>
        <end position="14"/>
    </location>
</feature>
<evidence type="ECO:0000313" key="3">
    <source>
        <dbReference type="EMBL" id="KAL3370593.1"/>
    </source>
</evidence>
<evidence type="ECO:0000313" key="2">
    <source>
        <dbReference type="EMBL" id="KAL3370591.1"/>
    </source>
</evidence>
<gene>
    <name evidence="2" type="ORF">AABB24_007580</name>
    <name evidence="3" type="ORF">AABB24_007582</name>
</gene>
<feature type="region of interest" description="Disordered" evidence="1">
    <location>
        <begin position="1"/>
        <end position="29"/>
    </location>
</feature>
<feature type="region of interest" description="Disordered" evidence="1">
    <location>
        <begin position="44"/>
        <end position="66"/>
    </location>
</feature>
<proteinExistence type="predicted"/>
<sequence>NPKGTHSFSSSLNHQPPHPPPYPFSGDNRHHLLVAAASLSLPDASLSFSHPSSPTRTSSSSRRGPPVIVEATSKWHSAALSIFSLLLASLLSLSGECRQLQRPAAPGSNQHRRNSGQQLEEQQQRAKQNSGGI</sequence>
<evidence type="ECO:0000256" key="1">
    <source>
        <dbReference type="SAM" id="MobiDB-lite"/>
    </source>
</evidence>
<name>A0ABD2USV1_9SOLN</name>
<dbReference type="Proteomes" id="UP001627284">
    <property type="component" value="Unassembled WGS sequence"/>
</dbReference>
<dbReference type="EMBL" id="JBJKTR010000004">
    <property type="protein sequence ID" value="KAL3370593.1"/>
    <property type="molecule type" value="Genomic_DNA"/>
</dbReference>
<evidence type="ECO:0000313" key="4">
    <source>
        <dbReference type="Proteomes" id="UP001627284"/>
    </source>
</evidence>
<accession>A0ABD2USV1</accession>
<dbReference type="EMBL" id="JBJKTR010000004">
    <property type="protein sequence ID" value="KAL3370591.1"/>
    <property type="molecule type" value="Genomic_DNA"/>
</dbReference>
<feature type="region of interest" description="Disordered" evidence="1">
    <location>
        <begin position="101"/>
        <end position="133"/>
    </location>
</feature>